<evidence type="ECO:0000256" key="7">
    <source>
        <dbReference type="PIRSR" id="PIRSR002756-1"/>
    </source>
</evidence>
<dbReference type="GO" id="GO:0042301">
    <property type="term" value="F:phosphate ion binding"/>
    <property type="evidence" value="ECO:0007669"/>
    <property type="project" value="InterPro"/>
</dbReference>
<feature type="binding site" evidence="7">
    <location>
        <begin position="51"/>
        <end position="53"/>
    </location>
    <ligand>
        <name>phosphate</name>
        <dbReference type="ChEBI" id="CHEBI:43474"/>
    </ligand>
</feature>
<dbReference type="STRING" id="1841861.GCA_900157365_05022"/>
<dbReference type="Proteomes" id="UP000240424">
    <property type="component" value="Unassembled WGS sequence"/>
</dbReference>
<evidence type="ECO:0000256" key="2">
    <source>
        <dbReference type="ARBA" id="ARBA00022448"/>
    </source>
</evidence>
<dbReference type="EMBL" id="FUEZ01000003">
    <property type="protein sequence ID" value="SPM38642.1"/>
    <property type="molecule type" value="Genomic_DNA"/>
</dbReference>
<evidence type="ECO:0000259" key="9">
    <source>
        <dbReference type="Pfam" id="PF12849"/>
    </source>
</evidence>
<evidence type="ECO:0000256" key="8">
    <source>
        <dbReference type="SAM" id="SignalP"/>
    </source>
</evidence>
<dbReference type="CDD" id="cd13565">
    <property type="entry name" value="PBP2_PstS"/>
    <property type="match status" value="1"/>
</dbReference>
<feature type="binding site" evidence="7">
    <location>
        <position position="100"/>
    </location>
    <ligand>
        <name>phosphate</name>
        <dbReference type="ChEBI" id="CHEBI:43474"/>
    </ligand>
</feature>
<reference evidence="10 11" key="1">
    <citation type="submission" date="2017-01" db="EMBL/GenBank/DDBJ databases">
        <authorList>
            <consortium name="Urmite Genomes"/>
        </authorList>
    </citation>
    <scope>NUCLEOTIDE SEQUENCE [LARGE SCALE GENOMIC DNA]</scope>
    <source>
        <strain evidence="10 11">AB215</strain>
    </source>
</reference>
<dbReference type="PIRSF" id="PIRSF002756">
    <property type="entry name" value="PstS"/>
    <property type="match status" value="1"/>
</dbReference>
<dbReference type="Gene3D" id="3.40.190.10">
    <property type="entry name" value="Periplasmic binding protein-like II"/>
    <property type="match status" value="2"/>
</dbReference>
<keyword evidence="3" id="KW-0592">Phosphate transport</keyword>
<name>A0A2U3P4E3_9MYCO</name>
<keyword evidence="5" id="KW-0564">Palmitate</keyword>
<keyword evidence="11" id="KW-1185">Reference proteome</keyword>
<dbReference type="InterPro" id="IPR005673">
    <property type="entry name" value="ABC_phos-bd_PstS"/>
</dbReference>
<feature type="non-terminal residue" evidence="10">
    <location>
        <position position="1"/>
    </location>
</feature>
<dbReference type="Pfam" id="PF12849">
    <property type="entry name" value="PBP_like_2"/>
    <property type="match status" value="1"/>
</dbReference>
<dbReference type="PANTHER" id="PTHR42996:SF1">
    <property type="entry name" value="PHOSPHATE-BINDING PROTEIN PSTS"/>
    <property type="match status" value="1"/>
</dbReference>
<sequence length="378" mass="39041">VKRNRAAAAISVLTAAALVLSGCSKPHTTLAYASGSRVDCGGKQAITASGSSAQANAMTEFIAAFNKACKGKQSITYTPNGSGAGVNDFLAGKTDFAGSDIPLTDEQYAAAKQRCGGNDAWNLPVVFGPIAITYNLNAVDNLVLDAATLAGIFNGSITRWDDPAITALNASMPPENIHVVYREDPSGTSANFQAYLQAASGGAWDKGTGKIFAGGVGTGAHGNQGTAAEVKNTEGAISYNEYSFALQQNLFAAQIKTSASRKSLRPVRIGADTVGKTISNAKIIGKGNDLVLDLSGFYNPSQPDVYPIVMVTYEIVCSKYPSADVGPAVKAFLQAAVGPGQADLDKHGYIPLPPDFQSRVFGAIDTMTATPGTNGLTG</sequence>
<evidence type="ECO:0000256" key="1">
    <source>
        <dbReference type="ARBA" id="ARBA00008725"/>
    </source>
</evidence>
<evidence type="ECO:0000313" key="11">
    <source>
        <dbReference type="Proteomes" id="UP000240424"/>
    </source>
</evidence>
<feature type="binding site" evidence="7">
    <location>
        <position position="82"/>
    </location>
    <ligand>
        <name>phosphate</name>
        <dbReference type="ChEBI" id="CHEBI:43474"/>
    </ligand>
</feature>
<comment type="similarity">
    <text evidence="1">Belongs to the PstS family.</text>
</comment>
<evidence type="ECO:0000256" key="6">
    <source>
        <dbReference type="ARBA" id="ARBA00023288"/>
    </source>
</evidence>
<dbReference type="AlphaFoldDB" id="A0A2U3P4E3"/>
<feature type="chain" id="PRO_5039032856" evidence="8">
    <location>
        <begin position="22"/>
        <end position="378"/>
    </location>
</feature>
<keyword evidence="4 8" id="KW-0732">Signal</keyword>
<dbReference type="NCBIfam" id="TIGR00975">
    <property type="entry name" value="3a0107s03"/>
    <property type="match status" value="1"/>
</dbReference>
<protein>
    <submittedName>
        <fullName evidence="10">ABC-type phosphate transport system, periplasmic component</fullName>
    </submittedName>
</protein>
<evidence type="ECO:0000313" key="10">
    <source>
        <dbReference type="EMBL" id="SPM38642.1"/>
    </source>
</evidence>
<feature type="domain" description="PBP" evidence="9">
    <location>
        <begin position="44"/>
        <end position="334"/>
    </location>
</feature>
<organism evidence="10 11">
    <name type="scientific">Mycobacterium numidiamassiliense</name>
    <dbReference type="NCBI Taxonomy" id="1841861"/>
    <lineage>
        <taxon>Bacteria</taxon>
        <taxon>Bacillati</taxon>
        <taxon>Actinomycetota</taxon>
        <taxon>Actinomycetes</taxon>
        <taxon>Mycobacteriales</taxon>
        <taxon>Mycobacteriaceae</taxon>
        <taxon>Mycobacterium</taxon>
    </lineage>
</organism>
<accession>A0A2U3P4E3</accession>
<proteinExistence type="inferred from homology"/>
<evidence type="ECO:0000256" key="5">
    <source>
        <dbReference type="ARBA" id="ARBA00023139"/>
    </source>
</evidence>
<keyword evidence="2" id="KW-0813">Transport</keyword>
<feature type="signal peptide" evidence="8">
    <location>
        <begin position="1"/>
        <end position="21"/>
    </location>
</feature>
<dbReference type="PANTHER" id="PTHR42996">
    <property type="entry name" value="PHOSPHATE-BINDING PROTEIN PSTS"/>
    <property type="match status" value="1"/>
</dbReference>
<keyword evidence="6" id="KW-0449">Lipoprotein</keyword>
<evidence type="ECO:0000256" key="4">
    <source>
        <dbReference type="ARBA" id="ARBA00022729"/>
    </source>
</evidence>
<dbReference type="GO" id="GO:0035435">
    <property type="term" value="P:phosphate ion transmembrane transport"/>
    <property type="evidence" value="ECO:0007669"/>
    <property type="project" value="InterPro"/>
</dbReference>
<dbReference type="InterPro" id="IPR050962">
    <property type="entry name" value="Phosphate-bind_PstS"/>
</dbReference>
<dbReference type="SUPFAM" id="SSF53850">
    <property type="entry name" value="Periplasmic binding protein-like II"/>
    <property type="match status" value="1"/>
</dbReference>
<dbReference type="GO" id="GO:0043190">
    <property type="term" value="C:ATP-binding cassette (ABC) transporter complex"/>
    <property type="evidence" value="ECO:0007669"/>
    <property type="project" value="InterPro"/>
</dbReference>
<evidence type="ECO:0000256" key="3">
    <source>
        <dbReference type="ARBA" id="ARBA00022592"/>
    </source>
</evidence>
<feature type="binding site" evidence="7">
    <location>
        <begin position="186"/>
        <end position="188"/>
    </location>
    <ligand>
        <name>phosphate</name>
        <dbReference type="ChEBI" id="CHEBI:43474"/>
    </ligand>
</feature>
<dbReference type="InterPro" id="IPR024370">
    <property type="entry name" value="PBP_domain"/>
</dbReference>
<gene>
    <name evidence="10" type="ORF">MNAB215_819</name>
</gene>